<feature type="transmembrane region" description="Helical" evidence="1">
    <location>
        <begin position="259"/>
        <end position="287"/>
    </location>
</feature>
<dbReference type="Proteomes" id="UP000445000">
    <property type="component" value="Unassembled WGS sequence"/>
</dbReference>
<keyword evidence="2" id="KW-0732">Signal</keyword>
<evidence type="ECO:0000313" key="4">
    <source>
        <dbReference type="Proteomes" id="UP000445000"/>
    </source>
</evidence>
<evidence type="ECO:0000256" key="2">
    <source>
        <dbReference type="SAM" id="SignalP"/>
    </source>
</evidence>
<dbReference type="AlphaFoldDB" id="A0A829Y9T1"/>
<dbReference type="Pfam" id="PF09935">
    <property type="entry name" value="DUF2167"/>
    <property type="match status" value="1"/>
</dbReference>
<feature type="signal peptide" evidence="2">
    <location>
        <begin position="1"/>
        <end position="23"/>
    </location>
</feature>
<accession>A0A829Y9T1</accession>
<dbReference type="EMBL" id="BLJN01000002">
    <property type="protein sequence ID" value="GFE80069.1"/>
    <property type="molecule type" value="Genomic_DNA"/>
</dbReference>
<protein>
    <submittedName>
        <fullName evidence="3">Membrane protein</fullName>
    </submittedName>
</protein>
<evidence type="ECO:0000256" key="1">
    <source>
        <dbReference type="SAM" id="Phobius"/>
    </source>
</evidence>
<comment type="caution">
    <text evidence="3">The sequence shown here is derived from an EMBL/GenBank/DDBJ whole genome shotgun (WGS) entry which is preliminary data.</text>
</comment>
<dbReference type="RefSeq" id="WP_161811802.1">
    <property type="nucleotide sequence ID" value="NZ_BLJN01000002.1"/>
</dbReference>
<evidence type="ECO:0000313" key="3">
    <source>
        <dbReference type="EMBL" id="GFE80069.1"/>
    </source>
</evidence>
<proteinExistence type="predicted"/>
<keyword evidence="1" id="KW-0812">Transmembrane</keyword>
<keyword evidence="1" id="KW-0472">Membrane</keyword>
<dbReference type="InterPro" id="IPR018682">
    <property type="entry name" value="DUF2167_membr"/>
</dbReference>
<sequence length="302" mass="32177">MTRGFAAAISAVWLAFSFSTIQAEEAAADAQPSPGEAAWAAADAAKQTGPAKIELRDQASLQLPAGYIYIPAREGKAVMDAMGNQTDDRFLGLILPESQAGWFVTLDYEPAGYIKDDDAKDWDADELLQSLKDGTEAANEHREQMGIAPIEVTRWVETPSYDASTHRLIWAAEARDKGGADRDPSINYNTYVLGREGYISLNLITAASAIETDKSAARELLSVTDFNSGKRYADFDPSTDKVAAYGLAALVGGLAAKKLGLLAMVGAFLLKFAKIIFIAVVAAGGAIMKFIKGKKEAAEGAS</sequence>
<gene>
    <name evidence="3" type="ORF">GCM10011487_20690</name>
</gene>
<keyword evidence="1" id="KW-1133">Transmembrane helix</keyword>
<reference evidence="4" key="1">
    <citation type="submission" date="2020-01" db="EMBL/GenBank/DDBJ databases">
        <title>'Steroidobacter agaridevorans' sp. nov., agar-degrading bacteria isolated from rhizosphere soils.</title>
        <authorList>
            <person name="Ikenaga M."/>
            <person name="Kataoka M."/>
            <person name="Murouchi A."/>
            <person name="Katsuragi S."/>
            <person name="Sakai M."/>
        </authorList>
    </citation>
    <scope>NUCLEOTIDE SEQUENCE [LARGE SCALE GENOMIC DNA]</scope>
    <source>
        <strain evidence="4">YU21-B</strain>
    </source>
</reference>
<feature type="chain" id="PRO_5032904114" evidence="2">
    <location>
        <begin position="24"/>
        <end position="302"/>
    </location>
</feature>
<name>A0A829Y9T1_9GAMM</name>
<organism evidence="3 4">
    <name type="scientific">Steroidobacter agaridevorans</name>
    <dbReference type="NCBI Taxonomy" id="2695856"/>
    <lineage>
        <taxon>Bacteria</taxon>
        <taxon>Pseudomonadati</taxon>
        <taxon>Pseudomonadota</taxon>
        <taxon>Gammaproteobacteria</taxon>
        <taxon>Steroidobacterales</taxon>
        <taxon>Steroidobacteraceae</taxon>
        <taxon>Steroidobacter</taxon>
    </lineage>
</organism>
<keyword evidence="4" id="KW-1185">Reference proteome</keyword>